<dbReference type="HOGENOM" id="CLU_847257_0_0_1"/>
<name>A0A074XL54_AURPU</name>
<gene>
    <name evidence="1" type="ORF">M438DRAFT_403865</name>
</gene>
<dbReference type="AlphaFoldDB" id="A0A074XL54"/>
<evidence type="ECO:0000313" key="1">
    <source>
        <dbReference type="EMBL" id="KEQ86208.1"/>
    </source>
</evidence>
<keyword evidence="2" id="KW-1185">Reference proteome</keyword>
<dbReference type="EMBL" id="KL584978">
    <property type="protein sequence ID" value="KEQ86208.1"/>
    <property type="molecule type" value="Genomic_DNA"/>
</dbReference>
<evidence type="ECO:0000313" key="2">
    <source>
        <dbReference type="Proteomes" id="UP000030706"/>
    </source>
</evidence>
<sequence>MATVPYLFRESVLEELRCMQCAEEGTACDKINQDFSLNITAQHALNKTRTAQPLLSPQYPFKLPDPSTKSSLLWNVTNKATESWTSRRMILLTSVIISTPALVRFQLLNKRPTLHLALTDALWITGLHWAQVMFFLNALSKDPEGQILTANPTASGQYPTQPQIDQFPFVQQLFALIDLIPDAEWGARTAEIRGHMKQVVRDLYTLESSQNRAMVDASRDGFPSNNDKQLFAWLSMSSHPPDFAQIIQQNLVWRVILCQWAVLCQRRKSVWYFKGILPVLYNMAITDINATANTTRVGTWAQWKFCLRPVIEALAASWIDYKTPVAED</sequence>
<dbReference type="OrthoDB" id="10661768at2759"/>
<dbReference type="GeneID" id="40751990"/>
<dbReference type="RefSeq" id="XP_029762395.1">
    <property type="nucleotide sequence ID" value="XM_029909684.1"/>
</dbReference>
<protein>
    <submittedName>
        <fullName evidence="1">Uncharacterized protein</fullName>
    </submittedName>
</protein>
<organism evidence="1 2">
    <name type="scientific">Aureobasidium pullulans EXF-150</name>
    <dbReference type="NCBI Taxonomy" id="1043002"/>
    <lineage>
        <taxon>Eukaryota</taxon>
        <taxon>Fungi</taxon>
        <taxon>Dikarya</taxon>
        <taxon>Ascomycota</taxon>
        <taxon>Pezizomycotina</taxon>
        <taxon>Dothideomycetes</taxon>
        <taxon>Dothideomycetidae</taxon>
        <taxon>Dothideales</taxon>
        <taxon>Saccotheciaceae</taxon>
        <taxon>Aureobasidium</taxon>
    </lineage>
</organism>
<dbReference type="Proteomes" id="UP000030706">
    <property type="component" value="Unassembled WGS sequence"/>
</dbReference>
<reference evidence="1 2" key="1">
    <citation type="journal article" date="2014" name="BMC Genomics">
        <title>Genome sequencing of four Aureobasidium pullulans varieties: biotechnological potential, stress tolerance, and description of new species.</title>
        <authorList>
            <person name="Gostin Ar C."/>
            <person name="Ohm R.A."/>
            <person name="Kogej T."/>
            <person name="Sonjak S."/>
            <person name="Turk M."/>
            <person name="Zajc J."/>
            <person name="Zalar P."/>
            <person name="Grube M."/>
            <person name="Sun H."/>
            <person name="Han J."/>
            <person name="Sharma A."/>
            <person name="Chiniquy J."/>
            <person name="Ngan C.Y."/>
            <person name="Lipzen A."/>
            <person name="Barry K."/>
            <person name="Grigoriev I.V."/>
            <person name="Gunde-Cimerman N."/>
        </authorList>
    </citation>
    <scope>NUCLEOTIDE SEQUENCE [LARGE SCALE GENOMIC DNA]</scope>
    <source>
        <strain evidence="1 2">EXF-150</strain>
    </source>
</reference>
<accession>A0A074XL54</accession>
<proteinExistence type="predicted"/>